<dbReference type="eggNOG" id="arCOG03295">
    <property type="taxonomic scope" value="Archaea"/>
</dbReference>
<sequence length="135" mass="14365">MSTPDSNQRMTDTGRRGTSESLPGPATRSVADSISTVGARVKLWPAYCLAVLCPGAGHLYVRQWTRGLSWGLLYGIALVFLSSGALLLDGSVVEPFVLSALRLEEIAFGDVAFPLAILVLNAVDLYTLVVLDRAG</sequence>
<evidence type="ECO:0000256" key="1">
    <source>
        <dbReference type="SAM" id="MobiDB-lite"/>
    </source>
</evidence>
<feature type="region of interest" description="Disordered" evidence="1">
    <location>
        <begin position="1"/>
        <end position="27"/>
    </location>
</feature>
<dbReference type="Proteomes" id="UP000183275">
    <property type="component" value="Unassembled WGS sequence"/>
</dbReference>
<name>A0A1I0QVI9_9EURY</name>
<keyword evidence="2" id="KW-0472">Membrane</keyword>
<proteinExistence type="predicted"/>
<gene>
    <name evidence="3" type="ORF">SAMN05216285_4022</name>
</gene>
<keyword evidence="2" id="KW-1133">Transmembrane helix</keyword>
<reference evidence="4" key="1">
    <citation type="submission" date="2016-10" db="EMBL/GenBank/DDBJ databases">
        <authorList>
            <person name="Varghese N."/>
        </authorList>
    </citation>
    <scope>NUCLEOTIDE SEQUENCE [LARGE SCALE GENOMIC DNA]</scope>
    <source>
        <strain evidence="4">CGMCC 1.12284</strain>
    </source>
</reference>
<evidence type="ECO:0008006" key="5">
    <source>
        <dbReference type="Google" id="ProtNLM"/>
    </source>
</evidence>
<dbReference type="AlphaFoldDB" id="A0A1I0QVI9"/>
<evidence type="ECO:0000313" key="3">
    <source>
        <dbReference type="EMBL" id="SEW31603.1"/>
    </source>
</evidence>
<accession>A0A1I0QVI9</accession>
<dbReference type="RefSeq" id="WP_338141414.1">
    <property type="nucleotide sequence ID" value="NZ_FOIS01000005.1"/>
</dbReference>
<organism evidence="3 4">
    <name type="scientific">Natrinema salifodinae</name>
    <dbReference type="NCBI Taxonomy" id="1202768"/>
    <lineage>
        <taxon>Archaea</taxon>
        <taxon>Methanobacteriati</taxon>
        <taxon>Methanobacteriota</taxon>
        <taxon>Stenosarchaea group</taxon>
        <taxon>Halobacteria</taxon>
        <taxon>Halobacteriales</taxon>
        <taxon>Natrialbaceae</taxon>
        <taxon>Natrinema</taxon>
    </lineage>
</organism>
<keyword evidence="2" id="KW-0812">Transmembrane</keyword>
<evidence type="ECO:0000256" key="2">
    <source>
        <dbReference type="SAM" id="Phobius"/>
    </source>
</evidence>
<protein>
    <recommendedName>
        <fullName evidence="5">TM2 domain-containing protein</fullName>
    </recommendedName>
</protein>
<keyword evidence="4" id="KW-1185">Reference proteome</keyword>
<feature type="transmembrane region" description="Helical" evidence="2">
    <location>
        <begin position="68"/>
        <end position="88"/>
    </location>
</feature>
<evidence type="ECO:0000313" key="4">
    <source>
        <dbReference type="Proteomes" id="UP000183275"/>
    </source>
</evidence>
<dbReference type="EMBL" id="FOIS01000005">
    <property type="protein sequence ID" value="SEW31603.1"/>
    <property type="molecule type" value="Genomic_DNA"/>
</dbReference>
<feature type="compositionally biased region" description="Polar residues" evidence="1">
    <location>
        <begin position="1"/>
        <end position="11"/>
    </location>
</feature>
<feature type="transmembrane region" description="Helical" evidence="2">
    <location>
        <begin position="111"/>
        <end position="131"/>
    </location>
</feature>